<feature type="non-terminal residue" evidence="1">
    <location>
        <position position="1"/>
    </location>
</feature>
<evidence type="ECO:0000313" key="1">
    <source>
        <dbReference type="EMBL" id="CAG8773013.1"/>
    </source>
</evidence>
<reference evidence="1" key="1">
    <citation type="submission" date="2021-06" db="EMBL/GenBank/DDBJ databases">
        <authorList>
            <person name="Kallberg Y."/>
            <person name="Tangrot J."/>
            <person name="Rosling A."/>
        </authorList>
    </citation>
    <scope>NUCLEOTIDE SEQUENCE</scope>
    <source>
        <strain evidence="1">IL203A</strain>
    </source>
</reference>
<comment type="caution">
    <text evidence="1">The sequence shown here is derived from an EMBL/GenBank/DDBJ whole genome shotgun (WGS) entry which is preliminary data.</text>
</comment>
<dbReference type="EMBL" id="CAJVPU010058030">
    <property type="protein sequence ID" value="CAG8773013.1"/>
    <property type="molecule type" value="Genomic_DNA"/>
</dbReference>
<dbReference type="Proteomes" id="UP000789702">
    <property type="component" value="Unassembled WGS sequence"/>
</dbReference>
<keyword evidence="2" id="KW-1185">Reference proteome</keyword>
<gene>
    <name evidence="1" type="ORF">DHETER_LOCUS15953</name>
</gene>
<proteinExistence type="predicted"/>
<evidence type="ECO:0000313" key="2">
    <source>
        <dbReference type="Proteomes" id="UP000789702"/>
    </source>
</evidence>
<organism evidence="1 2">
    <name type="scientific">Dentiscutata heterogama</name>
    <dbReference type="NCBI Taxonomy" id="1316150"/>
    <lineage>
        <taxon>Eukaryota</taxon>
        <taxon>Fungi</taxon>
        <taxon>Fungi incertae sedis</taxon>
        <taxon>Mucoromycota</taxon>
        <taxon>Glomeromycotina</taxon>
        <taxon>Glomeromycetes</taxon>
        <taxon>Diversisporales</taxon>
        <taxon>Gigasporaceae</taxon>
        <taxon>Dentiscutata</taxon>
    </lineage>
</organism>
<sequence>SDSPTPTYDSNTHKEIDKLYLETSHIRNYKYTITILQQQLQEQENREFTIITKFQRNFENQEQVILKLRRQLEEYQEVIVNLKDLLSDEVDRNEELVKQ</sequence>
<protein>
    <submittedName>
        <fullName evidence="1">16131_t:CDS:1</fullName>
    </submittedName>
</protein>
<name>A0ACA9R1D4_9GLOM</name>
<accession>A0ACA9R1D4</accession>